<protein>
    <recommendedName>
        <fullName evidence="4">Serine/threonine protein kinase</fullName>
    </recommendedName>
</protein>
<name>A0ABP8DMZ3_9ACTN</name>
<dbReference type="Proteomes" id="UP001500620">
    <property type="component" value="Unassembled WGS sequence"/>
</dbReference>
<accession>A0ABP8DMZ3</accession>
<reference evidence="3" key="1">
    <citation type="journal article" date="2019" name="Int. J. Syst. Evol. Microbiol.">
        <title>The Global Catalogue of Microorganisms (GCM) 10K type strain sequencing project: providing services to taxonomists for standard genome sequencing and annotation.</title>
        <authorList>
            <consortium name="The Broad Institute Genomics Platform"/>
            <consortium name="The Broad Institute Genome Sequencing Center for Infectious Disease"/>
            <person name="Wu L."/>
            <person name="Ma J."/>
        </authorList>
    </citation>
    <scope>NUCLEOTIDE SEQUENCE [LARGE SCALE GENOMIC DNA]</scope>
    <source>
        <strain evidence="3">JCM 17441</strain>
    </source>
</reference>
<organism evidence="2 3">
    <name type="scientific">Dactylosporangium darangshiense</name>
    <dbReference type="NCBI Taxonomy" id="579108"/>
    <lineage>
        <taxon>Bacteria</taxon>
        <taxon>Bacillati</taxon>
        <taxon>Actinomycetota</taxon>
        <taxon>Actinomycetes</taxon>
        <taxon>Micromonosporales</taxon>
        <taxon>Micromonosporaceae</taxon>
        <taxon>Dactylosporangium</taxon>
    </lineage>
</organism>
<gene>
    <name evidence="2" type="ORF">GCM10022255_085620</name>
</gene>
<sequence>MSWSRPRLIAGLAAVTLVIAGGLVWWFGPFRDRPWVPTCTDVAPGLQTELGGTWTVTDPDEGRAKGKHQSTSRCTIAFVTADQKYTGTLDLFTVVALDPDAGSKDVASAQCGVTDKHVEVPQGYHAFRLCSQTNSTQTFVTVWAAKNDRWGTASVTINLRDNEQAATTYANDLSRLAAKKALTMSEPA</sequence>
<evidence type="ECO:0008006" key="4">
    <source>
        <dbReference type="Google" id="ProtNLM"/>
    </source>
</evidence>
<dbReference type="EMBL" id="BAABAT010000037">
    <property type="protein sequence ID" value="GAA4259753.1"/>
    <property type="molecule type" value="Genomic_DNA"/>
</dbReference>
<keyword evidence="3" id="KW-1185">Reference proteome</keyword>
<proteinExistence type="predicted"/>
<keyword evidence="1" id="KW-0472">Membrane</keyword>
<dbReference type="RefSeq" id="WP_345136651.1">
    <property type="nucleotide sequence ID" value="NZ_BAABAT010000037.1"/>
</dbReference>
<evidence type="ECO:0000256" key="1">
    <source>
        <dbReference type="SAM" id="Phobius"/>
    </source>
</evidence>
<comment type="caution">
    <text evidence="2">The sequence shown here is derived from an EMBL/GenBank/DDBJ whole genome shotgun (WGS) entry which is preliminary data.</text>
</comment>
<evidence type="ECO:0000313" key="3">
    <source>
        <dbReference type="Proteomes" id="UP001500620"/>
    </source>
</evidence>
<feature type="transmembrane region" description="Helical" evidence="1">
    <location>
        <begin position="7"/>
        <end position="28"/>
    </location>
</feature>
<evidence type="ECO:0000313" key="2">
    <source>
        <dbReference type="EMBL" id="GAA4259753.1"/>
    </source>
</evidence>
<keyword evidence="1" id="KW-1133">Transmembrane helix</keyword>
<keyword evidence="1" id="KW-0812">Transmembrane</keyword>